<dbReference type="PANTHER" id="PTHR37316">
    <property type="entry name" value="TEICHOIC ACID GLYCEROL-PHOSPHATE PRIMASE"/>
    <property type="match status" value="1"/>
</dbReference>
<dbReference type="Proteomes" id="UP000003419">
    <property type="component" value="Unassembled WGS sequence"/>
</dbReference>
<organism evidence="7 8">
    <name type="scientific">Limosilactobacillus reuteri CF48-3A</name>
    <dbReference type="NCBI Taxonomy" id="525341"/>
    <lineage>
        <taxon>Bacteria</taxon>
        <taxon>Bacillati</taxon>
        <taxon>Bacillota</taxon>
        <taxon>Bacilli</taxon>
        <taxon>Lactobacillales</taxon>
        <taxon>Lactobacillaceae</taxon>
        <taxon>Limosilactobacillus</taxon>
    </lineage>
</organism>
<evidence type="ECO:0000256" key="5">
    <source>
        <dbReference type="ARBA" id="ARBA00022944"/>
    </source>
</evidence>
<sequence>MGLISSLKFRLFKGTLGIVSRITNVNSRKIVVDNFFGNGYSDNPKYIIDELLKLDSSLDIVWIVKKNHKLHFPNGIRTVKYRSIKSAYELATAHIWIDNIKNNYKGKKRPKQFYLQTWHGGVGFKKVEKAAIDTLDESYVSASKADSEQTDLIISNSDWLTNNYRSNFWYTGKIVNTGLPRNDIFFGDLSKVKNKVREFYGIDSDTEIILYAPTFRNYIGIKEQSDVCSFDTPKIVSAFEEKFNKKYVLIKRMHPNIADQIPIVEDSILRDGSKYPDMQELLVAAHILITDFSSCAFDFMLKSDKVFLFANDYDNYNLYERKMEFDIKNDLPFSFANNEAELAKNILLFDENIMSKNSQKFMDSLNIVDDGKASERVAKILFDRIHSF</sequence>
<dbReference type="GO" id="GO:0019350">
    <property type="term" value="P:teichoic acid biosynthetic process"/>
    <property type="evidence" value="ECO:0007669"/>
    <property type="project" value="UniProtKB-KW"/>
</dbReference>
<name>A0A8D9S1W9_LIMRT</name>
<dbReference type="Gene3D" id="3.40.50.12580">
    <property type="match status" value="1"/>
</dbReference>
<dbReference type="GO" id="GO:0005886">
    <property type="term" value="C:plasma membrane"/>
    <property type="evidence" value="ECO:0007669"/>
    <property type="project" value="UniProtKB-SubCell"/>
</dbReference>
<dbReference type="InterPro" id="IPR043148">
    <property type="entry name" value="TagF_C"/>
</dbReference>
<keyword evidence="3" id="KW-1003">Cell membrane</keyword>
<keyword evidence="6" id="KW-0472">Membrane</keyword>
<comment type="caution">
    <text evidence="7">The sequence shown here is derived from an EMBL/GenBank/DDBJ whole genome shotgun (WGS) entry which is preliminary data.</text>
</comment>
<evidence type="ECO:0000313" key="7">
    <source>
        <dbReference type="EMBL" id="EEI65972.1"/>
    </source>
</evidence>
<evidence type="ECO:0000256" key="1">
    <source>
        <dbReference type="ARBA" id="ARBA00004202"/>
    </source>
</evidence>
<dbReference type="EMBL" id="ACHG01000072">
    <property type="protein sequence ID" value="EEI65972.1"/>
    <property type="molecule type" value="Genomic_DNA"/>
</dbReference>
<gene>
    <name evidence="7" type="ORF">HMPREF0534_0716</name>
</gene>
<dbReference type="Pfam" id="PF04464">
    <property type="entry name" value="Glyphos_transf"/>
    <property type="match status" value="1"/>
</dbReference>
<protein>
    <submittedName>
        <fullName evidence="7">CDP-glycerol:poly(Glycerophosphate) glycerophosphotransferase</fullName>
    </submittedName>
</protein>
<evidence type="ECO:0000256" key="3">
    <source>
        <dbReference type="ARBA" id="ARBA00022475"/>
    </source>
</evidence>
<proteinExistence type="inferred from homology"/>
<keyword evidence="5" id="KW-0777">Teichoic acid biosynthesis</keyword>
<dbReference type="RefSeq" id="WP_003671623.1">
    <property type="nucleotide sequence ID" value="NZ_GG693673.1"/>
</dbReference>
<evidence type="ECO:0000256" key="6">
    <source>
        <dbReference type="ARBA" id="ARBA00023136"/>
    </source>
</evidence>
<evidence type="ECO:0000313" key="8">
    <source>
        <dbReference type="Proteomes" id="UP000003419"/>
    </source>
</evidence>
<comment type="subcellular location">
    <subcellularLocation>
        <location evidence="1">Cell membrane</location>
        <topology evidence="1">Peripheral membrane protein</topology>
    </subcellularLocation>
</comment>
<dbReference type="InterPro" id="IPR007554">
    <property type="entry name" value="Glycerophosphate_synth"/>
</dbReference>
<accession>A0A8D9S1W9</accession>
<dbReference type="AlphaFoldDB" id="A0A8D9S1W9"/>
<reference evidence="7 8" key="1">
    <citation type="submission" date="2009-01" db="EMBL/GenBank/DDBJ databases">
        <authorList>
            <person name="Qin X."/>
            <person name="Bachman B."/>
            <person name="Battles P."/>
            <person name="Bell A."/>
            <person name="Bess C."/>
            <person name="Bickham C."/>
            <person name="Chaboub L."/>
            <person name="Chen D."/>
            <person name="Coyle M."/>
            <person name="Deiros D.R."/>
            <person name="Dinh H."/>
            <person name="Forbes L."/>
            <person name="Fowler G."/>
            <person name="Francisco L."/>
            <person name="Fu Q."/>
            <person name="Gubbala S."/>
            <person name="Hale W."/>
            <person name="Han Y."/>
            <person name="Hemphill L."/>
            <person name="Highlander S.K."/>
            <person name="Hirani K."/>
            <person name="Hogues M."/>
            <person name="Jackson L."/>
            <person name="Jakkamsetti A."/>
            <person name="Javaid M."/>
            <person name="Jiang H."/>
            <person name="Korchina V."/>
            <person name="Kovar C."/>
            <person name="Lara F."/>
            <person name="Lee S."/>
            <person name="Mata R."/>
            <person name="Mathew T."/>
            <person name="Moen C."/>
            <person name="Morales K."/>
            <person name="Munidasa M."/>
            <person name="Nazareth L."/>
            <person name="Ngo R."/>
            <person name="Nguyen L."/>
            <person name="Okwuonu G."/>
            <person name="Ongeri F."/>
            <person name="Patil S."/>
            <person name="Petrosino J."/>
            <person name="Pham C."/>
            <person name="Pham P."/>
            <person name="Pu L.-L."/>
            <person name="Puazo M."/>
            <person name="Raj R."/>
            <person name="Reid J."/>
            <person name="Rouhana J."/>
            <person name="Saada N."/>
            <person name="Shang Y."/>
            <person name="Simmons D."/>
            <person name="Thornton R."/>
            <person name="Warren J."/>
            <person name="Weissenberger G."/>
            <person name="Zhang J."/>
            <person name="Zhang L."/>
            <person name="Zhou C."/>
            <person name="Zhu D."/>
            <person name="Muzny D."/>
            <person name="Worley K."/>
            <person name="Gibbs R."/>
        </authorList>
    </citation>
    <scope>NUCLEOTIDE SEQUENCE [LARGE SCALE GENOMIC DNA]</scope>
    <source>
        <strain evidence="7 8">CF48-3A</strain>
    </source>
</reference>
<evidence type="ECO:0000256" key="4">
    <source>
        <dbReference type="ARBA" id="ARBA00022679"/>
    </source>
</evidence>
<dbReference type="InterPro" id="IPR051612">
    <property type="entry name" value="Teichoic_Acid_Biosynth"/>
</dbReference>
<dbReference type="Gene3D" id="3.40.50.11820">
    <property type="match status" value="1"/>
</dbReference>
<dbReference type="InterPro" id="IPR043149">
    <property type="entry name" value="TagF_N"/>
</dbReference>
<dbReference type="SUPFAM" id="SSF53756">
    <property type="entry name" value="UDP-Glycosyltransferase/glycogen phosphorylase"/>
    <property type="match status" value="1"/>
</dbReference>
<evidence type="ECO:0000256" key="2">
    <source>
        <dbReference type="ARBA" id="ARBA00010488"/>
    </source>
</evidence>
<comment type="similarity">
    <text evidence="2">Belongs to the CDP-glycerol glycerophosphotransferase family.</text>
</comment>
<dbReference type="PANTHER" id="PTHR37316:SF3">
    <property type="entry name" value="TEICHOIC ACID GLYCEROL-PHOSPHATE TRANSFERASE"/>
    <property type="match status" value="1"/>
</dbReference>
<keyword evidence="4 7" id="KW-0808">Transferase</keyword>
<dbReference type="GO" id="GO:0047355">
    <property type="term" value="F:CDP-glycerol glycerophosphotransferase activity"/>
    <property type="evidence" value="ECO:0007669"/>
    <property type="project" value="InterPro"/>
</dbReference>